<feature type="domain" description="Saccharopine dehydrogenase NADP binding" evidence="2">
    <location>
        <begin position="17"/>
        <end position="80"/>
    </location>
</feature>
<name>A0A0M3JFL3_ANISI</name>
<evidence type="ECO:0000259" key="2">
    <source>
        <dbReference type="Pfam" id="PF03435"/>
    </source>
</evidence>
<evidence type="ECO:0000256" key="1">
    <source>
        <dbReference type="ARBA" id="ARBA00023002"/>
    </source>
</evidence>
<dbReference type="PANTHER" id="PTHR11133">
    <property type="entry name" value="SACCHAROPINE DEHYDROGENASE"/>
    <property type="match status" value="1"/>
</dbReference>
<dbReference type="SUPFAM" id="SSF51735">
    <property type="entry name" value="NAD(P)-binding Rossmann-fold domains"/>
    <property type="match status" value="1"/>
</dbReference>
<keyword evidence="1" id="KW-0560">Oxidoreductase</keyword>
<evidence type="ECO:0000313" key="5">
    <source>
        <dbReference type="WBParaSite" id="ASIM_0000641501-mRNA-1"/>
    </source>
</evidence>
<dbReference type="InterPro" id="IPR005097">
    <property type="entry name" value="Sacchrp_dh_NADP-bd"/>
</dbReference>
<dbReference type="Proteomes" id="UP000267096">
    <property type="component" value="Unassembled WGS sequence"/>
</dbReference>
<sequence>MASSRESKITGDTTKRILLLGAGMVSDPVAKYFASKPDVAVTVATESPSDGQRLMSIGDNINSVVIDINREYQQLDDLIR</sequence>
<dbReference type="AlphaFoldDB" id="A0A0M3JFL3"/>
<evidence type="ECO:0000313" key="4">
    <source>
        <dbReference type="Proteomes" id="UP000267096"/>
    </source>
</evidence>
<dbReference type="InterPro" id="IPR051168">
    <property type="entry name" value="AASS"/>
</dbReference>
<dbReference type="Gene3D" id="3.40.50.720">
    <property type="entry name" value="NAD(P)-binding Rossmann-like Domain"/>
    <property type="match status" value="1"/>
</dbReference>
<dbReference type="GO" id="GO:0005737">
    <property type="term" value="C:cytoplasm"/>
    <property type="evidence" value="ECO:0007669"/>
    <property type="project" value="TreeGrafter"/>
</dbReference>
<dbReference type="EMBL" id="UYRR01013129">
    <property type="protein sequence ID" value="VDK26666.1"/>
    <property type="molecule type" value="Genomic_DNA"/>
</dbReference>
<accession>A0A0M3JFL3</accession>
<organism evidence="5">
    <name type="scientific">Anisakis simplex</name>
    <name type="common">Herring worm</name>
    <dbReference type="NCBI Taxonomy" id="6269"/>
    <lineage>
        <taxon>Eukaryota</taxon>
        <taxon>Metazoa</taxon>
        <taxon>Ecdysozoa</taxon>
        <taxon>Nematoda</taxon>
        <taxon>Chromadorea</taxon>
        <taxon>Rhabditida</taxon>
        <taxon>Spirurina</taxon>
        <taxon>Ascaridomorpha</taxon>
        <taxon>Ascaridoidea</taxon>
        <taxon>Anisakidae</taxon>
        <taxon>Anisakis</taxon>
        <taxon>Anisakis simplex complex</taxon>
    </lineage>
</organism>
<reference evidence="3 4" key="2">
    <citation type="submission" date="2018-11" db="EMBL/GenBank/DDBJ databases">
        <authorList>
            <consortium name="Pathogen Informatics"/>
        </authorList>
    </citation>
    <scope>NUCLEOTIDE SEQUENCE [LARGE SCALE GENOMIC DNA]</scope>
</reference>
<gene>
    <name evidence="3" type="ORF">ASIM_LOCUS6197</name>
</gene>
<dbReference type="InterPro" id="IPR036291">
    <property type="entry name" value="NAD(P)-bd_dom_sf"/>
</dbReference>
<dbReference type="WBParaSite" id="ASIM_0000641501-mRNA-1">
    <property type="protein sequence ID" value="ASIM_0000641501-mRNA-1"/>
    <property type="gene ID" value="ASIM_0000641501"/>
</dbReference>
<reference evidence="5" key="1">
    <citation type="submission" date="2017-02" db="UniProtKB">
        <authorList>
            <consortium name="WormBaseParasite"/>
        </authorList>
    </citation>
    <scope>IDENTIFICATION</scope>
</reference>
<dbReference type="GO" id="GO:0004753">
    <property type="term" value="F:saccharopine dehydrogenase activity"/>
    <property type="evidence" value="ECO:0007669"/>
    <property type="project" value="TreeGrafter"/>
</dbReference>
<dbReference type="GO" id="GO:0019878">
    <property type="term" value="P:lysine biosynthetic process via aminoadipic acid"/>
    <property type="evidence" value="ECO:0007669"/>
    <property type="project" value="TreeGrafter"/>
</dbReference>
<proteinExistence type="predicted"/>
<keyword evidence="4" id="KW-1185">Reference proteome</keyword>
<dbReference type="PANTHER" id="PTHR11133:SF22">
    <property type="entry name" value="ALPHA-AMINOADIPIC SEMIALDEHYDE SYNTHASE, MITOCHONDRIAL"/>
    <property type="match status" value="1"/>
</dbReference>
<protein>
    <submittedName>
        <fullName evidence="5">Alpha-aminoadipic semialdehyde synthase, mitochondrial (inferred by orthology to a human protein)</fullName>
    </submittedName>
</protein>
<dbReference type="Pfam" id="PF03435">
    <property type="entry name" value="Sacchrp_dh_NADP"/>
    <property type="match status" value="1"/>
</dbReference>
<evidence type="ECO:0000313" key="3">
    <source>
        <dbReference type="EMBL" id="VDK26666.1"/>
    </source>
</evidence>